<keyword evidence="1" id="KW-0677">Repeat</keyword>
<keyword evidence="2" id="KW-0378">Hydrolase</keyword>
<dbReference type="PANTHER" id="PTHR30404">
    <property type="entry name" value="N-ACETYLMURAMOYL-L-ALANINE AMIDASE"/>
    <property type="match status" value="1"/>
</dbReference>
<feature type="repeat" description="Cell wall-binding" evidence="3">
    <location>
        <begin position="210"/>
        <end position="229"/>
    </location>
</feature>
<dbReference type="GO" id="GO:0008745">
    <property type="term" value="F:N-acetylmuramoyl-L-alanine amidase activity"/>
    <property type="evidence" value="ECO:0007669"/>
    <property type="project" value="InterPro"/>
</dbReference>
<dbReference type="SUPFAM" id="SSF69360">
    <property type="entry name" value="Cell wall binding repeat"/>
    <property type="match status" value="1"/>
</dbReference>
<name>A0A399IHV7_9CLOT</name>
<evidence type="ECO:0000313" key="6">
    <source>
        <dbReference type="Proteomes" id="UP000265930"/>
    </source>
</evidence>
<dbReference type="SUPFAM" id="SSF53187">
    <property type="entry name" value="Zn-dependent exopeptidases"/>
    <property type="match status" value="1"/>
</dbReference>
<comment type="caution">
    <text evidence="5">The sequence shown here is derived from an EMBL/GenBank/DDBJ whole genome shotgun (WGS) entry which is preliminary data.</text>
</comment>
<dbReference type="PROSITE" id="PS51170">
    <property type="entry name" value="CW"/>
    <property type="match status" value="1"/>
</dbReference>
<dbReference type="InterPro" id="IPR050695">
    <property type="entry name" value="N-acetylmuramoyl_amidase_3"/>
</dbReference>
<dbReference type="Gene3D" id="2.10.270.10">
    <property type="entry name" value="Cholin Binding"/>
    <property type="match status" value="1"/>
</dbReference>
<evidence type="ECO:0000259" key="4">
    <source>
        <dbReference type="SMART" id="SM00646"/>
    </source>
</evidence>
<dbReference type="InterPro" id="IPR018337">
    <property type="entry name" value="Cell_wall/Cho-bd_repeat"/>
</dbReference>
<sequence>MIDFIIAVGHTASGNIGCGVVDRVDESNCVREIGALVAEYLQEKGHCANLLRIDKSNSYNCEDCYLRANQANEIAKTANVELYVEIHINAGGGTGPEVLVTGKSEVANQYAVKVTNALASTLNLPNRGVRTRSLIVLNRTVMPAILVECLFADSSDVSMYNPEVIARAIVNALVGLDGSSNGEWKAGWNKNDIGWWFCTNTENKYYYTAENGWKNIDGEWYIFDGRGYALQNSWYYDEGDRAWYYLDESCKMVRGNKEKPLWLWIDDGCYAFNVYGQMHCDCVTSDGWKVDKHGVWIDN</sequence>
<dbReference type="InterPro" id="IPR002508">
    <property type="entry name" value="MurNAc-LAA_cat"/>
</dbReference>
<dbReference type="Gene3D" id="3.40.630.40">
    <property type="entry name" value="Zn-dependent exopeptidases"/>
    <property type="match status" value="1"/>
</dbReference>
<dbReference type="AlphaFoldDB" id="A0A399IHV7"/>
<evidence type="ECO:0000256" key="1">
    <source>
        <dbReference type="ARBA" id="ARBA00022737"/>
    </source>
</evidence>
<protein>
    <submittedName>
        <fullName evidence="5">N-acetylmuramoyl-L-alanine amidase</fullName>
    </submittedName>
</protein>
<dbReference type="EMBL" id="QXDJ01000007">
    <property type="protein sequence ID" value="RII32588.1"/>
    <property type="molecule type" value="Genomic_DNA"/>
</dbReference>
<dbReference type="PANTHER" id="PTHR30404:SF0">
    <property type="entry name" value="N-ACETYLMURAMOYL-L-ALANINE AMIDASE AMIC"/>
    <property type="match status" value="1"/>
</dbReference>
<organism evidence="5 6">
    <name type="scientific">Clostridium chromiireducens</name>
    <dbReference type="NCBI Taxonomy" id="225345"/>
    <lineage>
        <taxon>Bacteria</taxon>
        <taxon>Bacillati</taxon>
        <taxon>Bacillota</taxon>
        <taxon>Clostridia</taxon>
        <taxon>Eubacteriales</taxon>
        <taxon>Clostridiaceae</taxon>
        <taxon>Clostridium</taxon>
    </lineage>
</organism>
<feature type="domain" description="MurNAc-LAA" evidence="4">
    <location>
        <begin position="72"/>
        <end position="174"/>
    </location>
</feature>
<dbReference type="GO" id="GO:0009253">
    <property type="term" value="P:peptidoglycan catabolic process"/>
    <property type="evidence" value="ECO:0007669"/>
    <property type="project" value="InterPro"/>
</dbReference>
<dbReference type="Proteomes" id="UP000265930">
    <property type="component" value="Unassembled WGS sequence"/>
</dbReference>
<dbReference type="SMART" id="SM00646">
    <property type="entry name" value="Ami_3"/>
    <property type="match status" value="1"/>
</dbReference>
<evidence type="ECO:0000256" key="2">
    <source>
        <dbReference type="ARBA" id="ARBA00022801"/>
    </source>
</evidence>
<evidence type="ECO:0000256" key="3">
    <source>
        <dbReference type="PROSITE-ProRule" id="PRU00591"/>
    </source>
</evidence>
<proteinExistence type="predicted"/>
<dbReference type="Pfam" id="PF01520">
    <property type="entry name" value="Amidase_3"/>
    <property type="match status" value="1"/>
</dbReference>
<gene>
    <name evidence="5" type="ORF">D2A34_23265</name>
</gene>
<evidence type="ECO:0000313" key="5">
    <source>
        <dbReference type="EMBL" id="RII32588.1"/>
    </source>
</evidence>
<dbReference type="CDD" id="cd02696">
    <property type="entry name" value="MurNAc-LAA"/>
    <property type="match status" value="1"/>
</dbReference>
<dbReference type="GO" id="GO:0030288">
    <property type="term" value="C:outer membrane-bounded periplasmic space"/>
    <property type="evidence" value="ECO:0007669"/>
    <property type="project" value="TreeGrafter"/>
</dbReference>
<reference evidence="5 6" key="1">
    <citation type="submission" date="2018-08" db="EMBL/GenBank/DDBJ databases">
        <title>Genome of Clostridium chromiireducens C1, DSM12136.</title>
        <authorList>
            <person name="Xing M."/>
            <person name="Wei Y."/>
            <person name="Ang E.L."/>
            <person name="Zhao H."/>
            <person name="Zhang Y."/>
        </authorList>
    </citation>
    <scope>NUCLEOTIDE SEQUENCE [LARGE SCALE GENOMIC DNA]</scope>
    <source>
        <strain evidence="5 6">C1</strain>
    </source>
</reference>
<dbReference type="RefSeq" id="WP_119368065.1">
    <property type="nucleotide sequence ID" value="NZ_QXDJ01000007.1"/>
</dbReference>
<accession>A0A399IHV7</accession>